<dbReference type="SUPFAM" id="SSF48452">
    <property type="entry name" value="TPR-like"/>
    <property type="match status" value="2"/>
</dbReference>
<dbReference type="AlphaFoldDB" id="A0A1X2I4B6"/>
<feature type="region of interest" description="Disordered" evidence="5">
    <location>
        <begin position="432"/>
        <end position="561"/>
    </location>
</feature>
<gene>
    <name evidence="7" type="ORF">BCR42DRAFT_334731</name>
</gene>
<dbReference type="GO" id="GO:0031124">
    <property type="term" value="P:mRNA 3'-end processing"/>
    <property type="evidence" value="ECO:0007669"/>
    <property type="project" value="InterPro"/>
</dbReference>
<organism evidence="7 8">
    <name type="scientific">Absidia repens</name>
    <dbReference type="NCBI Taxonomy" id="90262"/>
    <lineage>
        <taxon>Eukaryota</taxon>
        <taxon>Fungi</taxon>
        <taxon>Fungi incertae sedis</taxon>
        <taxon>Mucoromycota</taxon>
        <taxon>Mucoromycotina</taxon>
        <taxon>Mucoromycetes</taxon>
        <taxon>Mucorales</taxon>
        <taxon>Cunninghamellaceae</taxon>
        <taxon>Absidia</taxon>
    </lineage>
</organism>
<accession>A0A1X2I4B6</accession>
<comment type="caution">
    <text evidence="7">The sequence shown here is derived from an EMBL/GenBank/DDBJ whole genome shotgun (WGS) entry which is preliminary data.</text>
</comment>
<dbReference type="InterPro" id="IPR045243">
    <property type="entry name" value="Rna14-like"/>
</dbReference>
<evidence type="ECO:0000256" key="5">
    <source>
        <dbReference type="SAM" id="MobiDB-lite"/>
    </source>
</evidence>
<dbReference type="Proteomes" id="UP000193560">
    <property type="component" value="Unassembled WGS sequence"/>
</dbReference>
<feature type="domain" description="Suppressor of forked" evidence="6">
    <location>
        <begin position="1"/>
        <end position="419"/>
    </location>
</feature>
<evidence type="ECO:0000256" key="2">
    <source>
        <dbReference type="ARBA" id="ARBA00022737"/>
    </source>
</evidence>
<dbReference type="STRING" id="90262.A0A1X2I4B6"/>
<dbReference type="Gene3D" id="1.25.40.10">
    <property type="entry name" value="Tetratricopeptide repeat domain"/>
    <property type="match status" value="1"/>
</dbReference>
<keyword evidence="8" id="KW-1185">Reference proteome</keyword>
<dbReference type="GO" id="GO:0003729">
    <property type="term" value="F:mRNA binding"/>
    <property type="evidence" value="ECO:0007669"/>
    <property type="project" value="TreeGrafter"/>
</dbReference>
<keyword evidence="3" id="KW-0539">Nucleus</keyword>
<evidence type="ECO:0000259" key="6">
    <source>
        <dbReference type="Pfam" id="PF05843"/>
    </source>
</evidence>
<dbReference type="SMART" id="SM00386">
    <property type="entry name" value="HAT"/>
    <property type="match status" value="6"/>
</dbReference>
<feature type="compositionally biased region" description="Low complexity" evidence="5">
    <location>
        <begin position="640"/>
        <end position="654"/>
    </location>
</feature>
<evidence type="ECO:0000256" key="3">
    <source>
        <dbReference type="ARBA" id="ARBA00023242"/>
    </source>
</evidence>
<dbReference type="PANTHER" id="PTHR19980">
    <property type="entry name" value="RNA CLEAVAGE STIMULATION FACTOR"/>
    <property type="match status" value="1"/>
</dbReference>
<name>A0A1X2I4B6_9FUNG</name>
<dbReference type="Pfam" id="PF05843">
    <property type="entry name" value="Suf"/>
    <property type="match status" value="1"/>
</dbReference>
<feature type="compositionally biased region" description="Low complexity" evidence="5">
    <location>
        <begin position="531"/>
        <end position="560"/>
    </location>
</feature>
<feature type="compositionally biased region" description="Basic and acidic residues" evidence="5">
    <location>
        <begin position="463"/>
        <end position="482"/>
    </location>
</feature>
<keyword evidence="2" id="KW-0677">Repeat</keyword>
<dbReference type="EMBL" id="MCGE01000028">
    <property type="protein sequence ID" value="ORZ09158.1"/>
    <property type="molecule type" value="Genomic_DNA"/>
</dbReference>
<feature type="region of interest" description="Disordered" evidence="5">
    <location>
        <begin position="609"/>
        <end position="684"/>
    </location>
</feature>
<protein>
    <recommendedName>
        <fullName evidence="6">Suppressor of forked domain-containing protein</fullName>
    </recommendedName>
</protein>
<evidence type="ECO:0000256" key="4">
    <source>
        <dbReference type="SAM" id="Coils"/>
    </source>
</evidence>
<dbReference type="InterPro" id="IPR003107">
    <property type="entry name" value="HAT"/>
</dbReference>
<keyword evidence="4" id="KW-0175">Coiled coil</keyword>
<proteinExistence type="predicted"/>
<dbReference type="InterPro" id="IPR011990">
    <property type="entry name" value="TPR-like_helical_dom_sf"/>
</dbReference>
<dbReference type="InterPro" id="IPR008847">
    <property type="entry name" value="Suf"/>
</dbReference>
<feature type="coiled-coil region" evidence="4">
    <location>
        <begin position="185"/>
        <end position="251"/>
    </location>
</feature>
<dbReference type="OrthoDB" id="26282at2759"/>
<feature type="compositionally biased region" description="Polar residues" evidence="5">
    <location>
        <begin position="449"/>
        <end position="462"/>
    </location>
</feature>
<comment type="subcellular location">
    <subcellularLocation>
        <location evidence="1">Nucleus</location>
    </subcellularLocation>
</comment>
<evidence type="ECO:0000313" key="8">
    <source>
        <dbReference type="Proteomes" id="UP000193560"/>
    </source>
</evidence>
<evidence type="ECO:0000256" key="1">
    <source>
        <dbReference type="ARBA" id="ARBA00004123"/>
    </source>
</evidence>
<evidence type="ECO:0000313" key="7">
    <source>
        <dbReference type="EMBL" id="ORZ09158.1"/>
    </source>
</evidence>
<sequence>MRRVYQKSVSIPLNNVEHLWKEYDQWENNLNRLTAKKFLGEKSAAYMTARTALREARPFTDHLIRNVIPKKPKWTAEELEQLNLWKRYIKWEKGNPLHLEEKNAVIERVSYAYQQAFLVLRFYPELWYDYAMYYWELSKPEKTLALLKQGMEILPTSLLLHFAYAEICESRQMLDETRSAFDSLLEQLNQNVEKLKTSVQQEISDIQQNAEQERANMNLGDDVDGELREQLRTRERQIKKKQDTLEEDLKEKVDAIMRQCSLVWIAYMRFARRTEGIKSARALFSKARKSSCRTYHVFIASALMEYHNSKDPGVAGKIFGLGIKSFGDDPAYICEYLDFLIQMNDDNNTRALFERSLATLPTEKASDVWKKFLDYENKYGDLNSTQSVEKRIHEANSEIIHLDTFLSRYSYLDLQPVNELHYQEDVFESNVNTIQPSDGDEKGEDDSMEQNQRTSGDSYRSGRSSEPKRPLLESVHPERYSRPDLNQWQLFKPSSDPIRPTKNTFPTDELKRPNLKPNSPPPPFIPPLGVQASSGSSQSISPPAATQQQQPQHPSIEPPIASITSNLPELISYFVTCLPSSSAYSGPVLNAMEFMEVLRNVNLPSSLSHLSQQQSLSSAPMTRGGQLGGSGNNNAGARDMSSGRGRSRGSSNMKRGGGSGRGRGMKRKGGRDEYEEDYQSHKGN</sequence>
<feature type="compositionally biased region" description="Low complexity" evidence="5">
    <location>
        <begin position="609"/>
        <end position="618"/>
    </location>
</feature>
<reference evidence="7 8" key="1">
    <citation type="submission" date="2016-07" db="EMBL/GenBank/DDBJ databases">
        <title>Pervasive Adenine N6-methylation of Active Genes in Fungi.</title>
        <authorList>
            <consortium name="DOE Joint Genome Institute"/>
            <person name="Mondo S.J."/>
            <person name="Dannebaum R.O."/>
            <person name="Kuo R.C."/>
            <person name="Labutti K."/>
            <person name="Haridas S."/>
            <person name="Kuo A."/>
            <person name="Salamov A."/>
            <person name="Ahrendt S.R."/>
            <person name="Lipzen A."/>
            <person name="Sullivan W."/>
            <person name="Andreopoulos W.B."/>
            <person name="Clum A."/>
            <person name="Lindquist E."/>
            <person name="Daum C."/>
            <person name="Ramamoorthy G.K."/>
            <person name="Gryganskyi A."/>
            <person name="Culley D."/>
            <person name="Magnuson J.K."/>
            <person name="James T.Y."/>
            <person name="O'Malley M.A."/>
            <person name="Stajich J.E."/>
            <person name="Spatafora J.W."/>
            <person name="Visel A."/>
            <person name="Grigoriev I.V."/>
        </authorList>
    </citation>
    <scope>NUCLEOTIDE SEQUENCE [LARGE SCALE GENOMIC DNA]</scope>
    <source>
        <strain evidence="7 8">NRRL 1336</strain>
    </source>
</reference>
<dbReference type="GO" id="GO:0005634">
    <property type="term" value="C:nucleus"/>
    <property type="evidence" value="ECO:0007669"/>
    <property type="project" value="UniProtKB-SubCell"/>
</dbReference>
<dbReference type="PANTHER" id="PTHR19980:SF0">
    <property type="entry name" value="CLEAVAGE STIMULATION FACTOR SUBUNIT 3"/>
    <property type="match status" value="1"/>
</dbReference>